<comment type="similarity">
    <text evidence="1">Belongs to the BlaI transcriptional regulatory family.</text>
</comment>
<reference evidence="5 6" key="1">
    <citation type="submission" date="2019-02" db="EMBL/GenBank/DDBJ databases">
        <title>Planctomycetal bacteria perform biofilm scaping via a novel small molecule.</title>
        <authorList>
            <person name="Jeske O."/>
            <person name="Boedeker C."/>
            <person name="Wiegand S."/>
            <person name="Breitling P."/>
            <person name="Kallscheuer N."/>
            <person name="Jogler M."/>
            <person name="Rohde M."/>
            <person name="Petersen J."/>
            <person name="Medema M.H."/>
            <person name="Surup F."/>
            <person name="Jogler C."/>
        </authorList>
    </citation>
    <scope>NUCLEOTIDE SEQUENCE [LARGE SCALE GENOMIC DNA]</scope>
    <source>
        <strain evidence="5 6">Mal15</strain>
    </source>
</reference>
<dbReference type="EMBL" id="CP036264">
    <property type="protein sequence ID" value="QEG01350.1"/>
    <property type="molecule type" value="Genomic_DNA"/>
</dbReference>
<name>A0A5B9MLR4_9BACT</name>
<sequence>MRSDLSRRERQIMEVIYQLGEPTANEIVAAMPDPLANATVRTQLRTLESKGVVKHRREGKQFVYFPAVPRKNAAVKAFRKVLEIFFGGSVEDALATHLADPKTKLSDDQVKRLRQLLKEHQTRGGK</sequence>
<evidence type="ECO:0000256" key="1">
    <source>
        <dbReference type="ARBA" id="ARBA00011046"/>
    </source>
</evidence>
<dbReference type="Proteomes" id="UP000321353">
    <property type="component" value="Chromosome"/>
</dbReference>
<dbReference type="GO" id="GO:0003677">
    <property type="term" value="F:DNA binding"/>
    <property type="evidence" value="ECO:0007669"/>
    <property type="project" value="UniProtKB-KW"/>
</dbReference>
<dbReference type="SUPFAM" id="SSF46785">
    <property type="entry name" value="Winged helix' DNA-binding domain"/>
    <property type="match status" value="1"/>
</dbReference>
<evidence type="ECO:0000256" key="3">
    <source>
        <dbReference type="ARBA" id="ARBA00023125"/>
    </source>
</evidence>
<dbReference type="GO" id="GO:0045892">
    <property type="term" value="P:negative regulation of DNA-templated transcription"/>
    <property type="evidence" value="ECO:0007669"/>
    <property type="project" value="InterPro"/>
</dbReference>
<proteinExistence type="inferred from homology"/>
<evidence type="ECO:0000256" key="2">
    <source>
        <dbReference type="ARBA" id="ARBA00023015"/>
    </source>
</evidence>
<dbReference type="RefSeq" id="WP_147870438.1">
    <property type="nucleotide sequence ID" value="NZ_CP036264.1"/>
</dbReference>
<dbReference type="Pfam" id="PF03965">
    <property type="entry name" value="Penicillinase_R"/>
    <property type="match status" value="1"/>
</dbReference>
<dbReference type="Gene3D" id="1.10.10.10">
    <property type="entry name" value="Winged helix-like DNA-binding domain superfamily/Winged helix DNA-binding domain"/>
    <property type="match status" value="1"/>
</dbReference>
<evidence type="ECO:0000313" key="5">
    <source>
        <dbReference type="EMBL" id="QEG01350.1"/>
    </source>
</evidence>
<evidence type="ECO:0000256" key="4">
    <source>
        <dbReference type="ARBA" id="ARBA00023163"/>
    </source>
</evidence>
<dbReference type="AlphaFoldDB" id="A0A5B9MLR4"/>
<dbReference type="PIRSF" id="PIRSF019455">
    <property type="entry name" value="CopR_AtkY"/>
    <property type="match status" value="1"/>
</dbReference>
<dbReference type="InterPro" id="IPR005650">
    <property type="entry name" value="BlaI_family"/>
</dbReference>
<gene>
    <name evidence="5" type="primary">blaI_4</name>
    <name evidence="5" type="ORF">Mal15_54260</name>
</gene>
<protein>
    <submittedName>
        <fullName evidence="5">Penicillinase repressor</fullName>
    </submittedName>
</protein>
<keyword evidence="3" id="KW-0238">DNA-binding</keyword>
<keyword evidence="2" id="KW-0805">Transcription regulation</keyword>
<organism evidence="5 6">
    <name type="scientific">Stieleria maiorica</name>
    <dbReference type="NCBI Taxonomy" id="2795974"/>
    <lineage>
        <taxon>Bacteria</taxon>
        <taxon>Pseudomonadati</taxon>
        <taxon>Planctomycetota</taxon>
        <taxon>Planctomycetia</taxon>
        <taxon>Pirellulales</taxon>
        <taxon>Pirellulaceae</taxon>
        <taxon>Stieleria</taxon>
    </lineage>
</organism>
<accession>A0A5B9MLR4</accession>
<dbReference type="KEGG" id="smam:Mal15_54260"/>
<keyword evidence="4" id="KW-0804">Transcription</keyword>
<dbReference type="InterPro" id="IPR036390">
    <property type="entry name" value="WH_DNA-bd_sf"/>
</dbReference>
<keyword evidence="6" id="KW-1185">Reference proteome</keyword>
<dbReference type="InterPro" id="IPR036388">
    <property type="entry name" value="WH-like_DNA-bd_sf"/>
</dbReference>
<evidence type="ECO:0000313" key="6">
    <source>
        <dbReference type="Proteomes" id="UP000321353"/>
    </source>
</evidence>